<evidence type="ECO:0000256" key="8">
    <source>
        <dbReference type="ARBA" id="ARBA00022917"/>
    </source>
</evidence>
<dbReference type="SUPFAM" id="SSF55681">
    <property type="entry name" value="Class II aaRS and biotin synthetases"/>
    <property type="match status" value="1"/>
</dbReference>
<evidence type="ECO:0000256" key="3">
    <source>
        <dbReference type="ARBA" id="ARBA00010728"/>
    </source>
</evidence>
<protein>
    <recommendedName>
        <fullName evidence="12">Serine--tRNA ligase</fullName>
        <ecNumber evidence="12">6.1.1.11</ecNumber>
    </recommendedName>
    <alternativeName>
        <fullName evidence="12">Seryl-tRNA synthetase</fullName>
        <shortName evidence="12">SerRS</shortName>
    </alternativeName>
    <alternativeName>
        <fullName evidence="12">Seryl-tRNA(Ser/Sec) synthetase</fullName>
    </alternativeName>
</protein>
<feature type="binding site" evidence="12 14">
    <location>
        <begin position="265"/>
        <end position="267"/>
    </location>
    <ligand>
        <name>ATP</name>
        <dbReference type="ChEBI" id="CHEBI:30616"/>
    </ligand>
</feature>
<dbReference type="CDD" id="cd00770">
    <property type="entry name" value="SerRS_core"/>
    <property type="match status" value="1"/>
</dbReference>
<dbReference type="Pfam" id="PF02403">
    <property type="entry name" value="Seryl_tRNA_N"/>
    <property type="match status" value="1"/>
</dbReference>
<dbReference type="InterPro" id="IPR006195">
    <property type="entry name" value="aa-tRNA-synth_II"/>
</dbReference>
<keyword evidence="7 12" id="KW-0067">ATP-binding</keyword>
<evidence type="ECO:0000256" key="10">
    <source>
        <dbReference type="ARBA" id="ARBA00047929"/>
    </source>
</evidence>
<evidence type="ECO:0000256" key="12">
    <source>
        <dbReference type="HAMAP-Rule" id="MF_00176"/>
    </source>
</evidence>
<name>A0A2M9A4V2_9BACT</name>
<keyword evidence="6 12" id="KW-0547">Nucleotide-binding</keyword>
<comment type="catalytic activity">
    <reaction evidence="11 12">
        <text>tRNA(Ser) + L-serine + ATP = L-seryl-tRNA(Ser) + AMP + diphosphate + H(+)</text>
        <dbReference type="Rhea" id="RHEA:12292"/>
        <dbReference type="Rhea" id="RHEA-COMP:9669"/>
        <dbReference type="Rhea" id="RHEA-COMP:9703"/>
        <dbReference type="ChEBI" id="CHEBI:15378"/>
        <dbReference type="ChEBI" id="CHEBI:30616"/>
        <dbReference type="ChEBI" id="CHEBI:33019"/>
        <dbReference type="ChEBI" id="CHEBI:33384"/>
        <dbReference type="ChEBI" id="CHEBI:78442"/>
        <dbReference type="ChEBI" id="CHEBI:78533"/>
        <dbReference type="ChEBI" id="CHEBI:456215"/>
        <dbReference type="EC" id="6.1.1.11"/>
    </reaction>
</comment>
<dbReference type="Gene3D" id="3.30.930.10">
    <property type="entry name" value="Bira Bifunctional Protein, Domain 2"/>
    <property type="match status" value="1"/>
</dbReference>
<comment type="catalytic activity">
    <reaction evidence="10 12">
        <text>tRNA(Sec) + L-serine + ATP = L-seryl-tRNA(Sec) + AMP + diphosphate + H(+)</text>
        <dbReference type="Rhea" id="RHEA:42580"/>
        <dbReference type="Rhea" id="RHEA-COMP:9742"/>
        <dbReference type="Rhea" id="RHEA-COMP:10128"/>
        <dbReference type="ChEBI" id="CHEBI:15378"/>
        <dbReference type="ChEBI" id="CHEBI:30616"/>
        <dbReference type="ChEBI" id="CHEBI:33019"/>
        <dbReference type="ChEBI" id="CHEBI:33384"/>
        <dbReference type="ChEBI" id="CHEBI:78442"/>
        <dbReference type="ChEBI" id="CHEBI:78533"/>
        <dbReference type="ChEBI" id="CHEBI:456215"/>
        <dbReference type="EC" id="6.1.1.11"/>
    </reaction>
</comment>
<dbReference type="OrthoDB" id="9804647at2"/>
<dbReference type="PIRSF" id="PIRSF001529">
    <property type="entry name" value="Ser-tRNA-synth_IIa"/>
    <property type="match status" value="1"/>
</dbReference>
<dbReference type="PRINTS" id="PR00981">
    <property type="entry name" value="TRNASYNTHSER"/>
</dbReference>
<comment type="pathway">
    <text evidence="2 12">Aminoacyl-tRNA biosynthesis; selenocysteinyl-tRNA(Sec) biosynthesis; L-seryl-tRNA(Sec) from L-serine and tRNA(Sec): step 1/1.</text>
</comment>
<dbReference type="AlphaFoldDB" id="A0A2M9A4V2"/>
<gene>
    <name evidence="12" type="primary">serS</name>
    <name evidence="18" type="ORF">BGX16_0698</name>
</gene>
<comment type="caution">
    <text evidence="18">The sequence shown here is derived from an EMBL/GenBank/DDBJ whole genome shotgun (WGS) entry which is preliminary data.</text>
</comment>
<dbReference type="InterPro" id="IPR002314">
    <property type="entry name" value="aa-tRNA-synt_IIb"/>
</dbReference>
<dbReference type="InterPro" id="IPR045864">
    <property type="entry name" value="aa-tRNA-synth_II/BPL/LPL"/>
</dbReference>
<evidence type="ECO:0000256" key="11">
    <source>
        <dbReference type="ARBA" id="ARBA00048823"/>
    </source>
</evidence>
<evidence type="ECO:0000256" key="2">
    <source>
        <dbReference type="ARBA" id="ARBA00005045"/>
    </source>
</evidence>
<feature type="binding site" evidence="13">
    <location>
        <position position="384"/>
    </location>
    <ligand>
        <name>L-serine</name>
        <dbReference type="ChEBI" id="CHEBI:33384"/>
    </ligand>
</feature>
<dbReference type="GO" id="GO:0016260">
    <property type="term" value="P:selenocysteine biosynthetic process"/>
    <property type="evidence" value="ECO:0007669"/>
    <property type="project" value="UniProtKB-UniRule"/>
</dbReference>
<evidence type="ECO:0000256" key="6">
    <source>
        <dbReference type="ARBA" id="ARBA00022741"/>
    </source>
</evidence>
<keyword evidence="4 12" id="KW-0963">Cytoplasm</keyword>
<comment type="subcellular location">
    <subcellularLocation>
        <location evidence="1 12">Cytoplasm</location>
    </subcellularLocation>
</comment>
<feature type="compositionally biased region" description="Basic and acidic residues" evidence="16">
    <location>
        <begin position="111"/>
        <end position="125"/>
    </location>
</feature>
<reference evidence="18 19" key="1">
    <citation type="submission" date="2017-11" db="EMBL/GenBank/DDBJ databases">
        <title>Animal gut microbial communities from fecal samples from Wisconsin, USA.</title>
        <authorList>
            <person name="Neumann A."/>
        </authorList>
    </citation>
    <scope>NUCLEOTIDE SEQUENCE [LARGE SCALE GENOMIC DNA]</scope>
    <source>
        <strain evidence="18 19">UWS3</strain>
    </source>
</reference>
<dbReference type="RefSeq" id="WP_100424809.1">
    <property type="nucleotide sequence ID" value="NZ_JAQXKX010000003.1"/>
</dbReference>
<keyword evidence="5 12" id="KW-0436">Ligase</keyword>
<comment type="similarity">
    <text evidence="3 12">Belongs to the class-II aminoacyl-tRNA synthetase family. Type-1 seryl-tRNA synthetase subfamily.</text>
</comment>
<feature type="binding site" evidence="12">
    <location>
        <position position="386"/>
    </location>
    <ligand>
        <name>L-serine</name>
        <dbReference type="ChEBI" id="CHEBI:33384"/>
    </ligand>
</feature>
<dbReference type="Gene3D" id="1.10.287.40">
    <property type="entry name" value="Serine-tRNA synthetase, tRNA binding domain"/>
    <property type="match status" value="1"/>
</dbReference>
<evidence type="ECO:0000313" key="18">
    <source>
        <dbReference type="EMBL" id="PJJ40756.1"/>
    </source>
</evidence>
<feature type="binding site" evidence="13">
    <location>
        <position position="234"/>
    </location>
    <ligand>
        <name>L-serine</name>
        <dbReference type="ChEBI" id="CHEBI:33384"/>
    </ligand>
</feature>
<comment type="function">
    <text evidence="12">Catalyzes the attachment of serine to tRNA(Ser). Is also able to aminoacylate tRNA(Sec) with serine, to form the misacylated tRNA L-seryl-tRNA(Sec), which will be further converted into selenocysteinyl-tRNA(Sec).</text>
</comment>
<dbReference type="Pfam" id="PF00587">
    <property type="entry name" value="tRNA-synt_2b"/>
    <property type="match status" value="1"/>
</dbReference>
<keyword evidence="8 12" id="KW-0648">Protein biosynthesis</keyword>
<evidence type="ECO:0000256" key="7">
    <source>
        <dbReference type="ARBA" id="ARBA00022840"/>
    </source>
</evidence>
<evidence type="ECO:0000256" key="15">
    <source>
        <dbReference type="SAM" id="Coils"/>
    </source>
</evidence>
<evidence type="ECO:0000256" key="5">
    <source>
        <dbReference type="ARBA" id="ARBA00022598"/>
    </source>
</evidence>
<evidence type="ECO:0000256" key="14">
    <source>
        <dbReference type="PIRSR" id="PIRSR001529-2"/>
    </source>
</evidence>
<evidence type="ECO:0000256" key="9">
    <source>
        <dbReference type="ARBA" id="ARBA00023146"/>
    </source>
</evidence>
<feature type="region of interest" description="Disordered" evidence="16">
    <location>
        <begin position="105"/>
        <end position="128"/>
    </location>
</feature>
<evidence type="ECO:0000256" key="13">
    <source>
        <dbReference type="PIRSR" id="PIRSR001529-1"/>
    </source>
</evidence>
<comment type="subunit">
    <text evidence="12">Homodimer. The tRNA molecule binds across the dimer.</text>
</comment>
<dbReference type="InterPro" id="IPR015866">
    <property type="entry name" value="Ser-tRNA-synth_1_N"/>
</dbReference>
<feature type="coiled-coil region" evidence="15">
    <location>
        <begin position="44"/>
        <end position="95"/>
    </location>
</feature>
<feature type="binding site" evidence="13">
    <location>
        <position position="265"/>
    </location>
    <ligand>
        <name>L-serine</name>
        <dbReference type="ChEBI" id="CHEBI:33384"/>
    </ligand>
</feature>
<keyword evidence="9 12" id="KW-0030">Aminoacyl-tRNA synthetase</keyword>
<dbReference type="PANTHER" id="PTHR43697">
    <property type="entry name" value="SERYL-TRNA SYNTHETASE"/>
    <property type="match status" value="1"/>
</dbReference>
<keyword evidence="19" id="KW-1185">Reference proteome</keyword>
<evidence type="ECO:0000256" key="4">
    <source>
        <dbReference type="ARBA" id="ARBA00022490"/>
    </source>
</evidence>
<accession>A0A2M9A4V2</accession>
<dbReference type="GO" id="GO:0005737">
    <property type="term" value="C:cytoplasm"/>
    <property type="evidence" value="ECO:0007669"/>
    <property type="project" value="UniProtKB-SubCell"/>
</dbReference>
<dbReference type="HAMAP" id="MF_00176">
    <property type="entry name" value="Ser_tRNA_synth_type1"/>
    <property type="match status" value="1"/>
</dbReference>
<dbReference type="InterPro" id="IPR010978">
    <property type="entry name" value="tRNA-bd_arm"/>
</dbReference>
<keyword evidence="15" id="KW-0175">Coiled coil</keyword>
<dbReference type="EC" id="6.1.1.11" evidence="12"/>
<dbReference type="InterPro" id="IPR002317">
    <property type="entry name" value="Ser-tRNA-ligase_type_1"/>
</dbReference>
<feature type="domain" description="Aminoacyl-transfer RNA synthetases class-II family profile" evidence="17">
    <location>
        <begin position="142"/>
        <end position="411"/>
    </location>
</feature>
<dbReference type="SUPFAM" id="SSF46589">
    <property type="entry name" value="tRNA-binding arm"/>
    <property type="match status" value="1"/>
</dbReference>
<sequence length="428" mass="49043">MLDIRKIRENPDYYREETNKKYTTVDIKDVLAIDEVRRPLLTEVEKLKSERNAESKKIGELKKKGENADEAVKAMRDLGDKIDELDKKLKDLAFKQTEMLMHVPNIAPRSPEGKDSSDNTVEKEGPLPFDYYSKNRDFTPVDHKTLGERLGIFDFERGAKISGNGFPVYRGLGSRLERALIQWFLDEHQKNGFEEITPPYLVNRTSMRGTSQLPKFEEDMYRCDKDDDLFLIPTAEVPLTNLYANEVIPANELPKRICGYSACFRREAGSYGKDTRGLLRLHQFNKVEMVFFSRPDNSYEMHEELTQFGEKLLEKLKLPFHRLALCKGDLGFGAAKCYDLEVFAPVENKWLEVSSCSNFEDFQARRANIKTKIDGKNVYVHTLNGSGLATPRVMVGICDNYQQKDGSLVIPEVLRPYMGGLEVIEPKA</sequence>
<evidence type="ECO:0000256" key="1">
    <source>
        <dbReference type="ARBA" id="ARBA00004496"/>
    </source>
</evidence>
<comment type="domain">
    <text evidence="12">Consists of two distinct domains, a catalytic core and a N-terminal extension that is involved in tRNA binding.</text>
</comment>
<dbReference type="EMBL" id="PGEX01000001">
    <property type="protein sequence ID" value="PJJ40756.1"/>
    <property type="molecule type" value="Genomic_DNA"/>
</dbReference>
<feature type="binding site" evidence="12 14">
    <location>
        <begin position="352"/>
        <end position="355"/>
    </location>
    <ligand>
        <name>ATP</name>
        <dbReference type="ChEBI" id="CHEBI:30616"/>
    </ligand>
</feature>
<dbReference type="GO" id="GO:0005524">
    <property type="term" value="F:ATP binding"/>
    <property type="evidence" value="ECO:0007669"/>
    <property type="project" value="UniProtKB-UniRule"/>
</dbReference>
<organism evidence="18 19">
    <name type="scientific">Hallerella succinigenes</name>
    <dbReference type="NCBI Taxonomy" id="1896222"/>
    <lineage>
        <taxon>Bacteria</taxon>
        <taxon>Pseudomonadati</taxon>
        <taxon>Fibrobacterota</taxon>
        <taxon>Fibrobacteria</taxon>
        <taxon>Fibrobacterales</taxon>
        <taxon>Fibrobacteraceae</taxon>
        <taxon>Hallerella</taxon>
    </lineage>
</organism>
<comment type="caution">
    <text evidence="12">Lacks conserved residue(s) required for the propagation of feature annotation.</text>
</comment>
<dbReference type="PROSITE" id="PS50862">
    <property type="entry name" value="AA_TRNA_LIGASE_II"/>
    <property type="match status" value="1"/>
</dbReference>
<evidence type="ECO:0000259" key="17">
    <source>
        <dbReference type="PROSITE" id="PS50862"/>
    </source>
</evidence>
<dbReference type="PANTHER" id="PTHR43697:SF1">
    <property type="entry name" value="SERINE--TRNA LIGASE"/>
    <property type="match status" value="1"/>
</dbReference>
<feature type="binding site" evidence="12 13">
    <location>
        <position position="288"/>
    </location>
    <ligand>
        <name>L-serine</name>
        <dbReference type="ChEBI" id="CHEBI:33384"/>
    </ligand>
</feature>
<dbReference type="InterPro" id="IPR033729">
    <property type="entry name" value="SerRS_core"/>
</dbReference>
<dbReference type="GO" id="GO:0004828">
    <property type="term" value="F:serine-tRNA ligase activity"/>
    <property type="evidence" value="ECO:0007669"/>
    <property type="project" value="UniProtKB-UniRule"/>
</dbReference>
<dbReference type="GO" id="GO:0006434">
    <property type="term" value="P:seryl-tRNA aminoacylation"/>
    <property type="evidence" value="ECO:0007669"/>
    <property type="project" value="UniProtKB-UniRule"/>
</dbReference>
<evidence type="ECO:0000313" key="19">
    <source>
        <dbReference type="Proteomes" id="UP000231134"/>
    </source>
</evidence>
<dbReference type="InterPro" id="IPR042103">
    <property type="entry name" value="SerRS_1_N_sf"/>
</dbReference>
<dbReference type="NCBIfam" id="TIGR00414">
    <property type="entry name" value="serS"/>
    <property type="match status" value="1"/>
</dbReference>
<evidence type="ECO:0000256" key="16">
    <source>
        <dbReference type="SAM" id="MobiDB-lite"/>
    </source>
</evidence>
<dbReference type="UniPathway" id="UPA00906">
    <property type="reaction ID" value="UER00895"/>
</dbReference>
<dbReference type="Proteomes" id="UP000231134">
    <property type="component" value="Unassembled WGS sequence"/>
</dbReference>
<proteinExistence type="inferred from homology"/>
<feature type="binding site" evidence="12">
    <location>
        <begin position="234"/>
        <end position="236"/>
    </location>
    <ligand>
        <name>L-serine</name>
        <dbReference type="ChEBI" id="CHEBI:33384"/>
    </ligand>
</feature>